<dbReference type="RefSeq" id="XP_002291381.1">
    <property type="nucleotide sequence ID" value="XM_002291345.1"/>
</dbReference>
<organism evidence="3 4">
    <name type="scientific">Thalassiosira pseudonana</name>
    <name type="common">Marine diatom</name>
    <name type="synonym">Cyclotella nana</name>
    <dbReference type="NCBI Taxonomy" id="35128"/>
    <lineage>
        <taxon>Eukaryota</taxon>
        <taxon>Sar</taxon>
        <taxon>Stramenopiles</taxon>
        <taxon>Ochrophyta</taxon>
        <taxon>Bacillariophyta</taxon>
        <taxon>Coscinodiscophyceae</taxon>
        <taxon>Thalassiosirophycidae</taxon>
        <taxon>Thalassiosirales</taxon>
        <taxon>Thalassiosiraceae</taxon>
        <taxon>Thalassiosira</taxon>
    </lineage>
</organism>
<accession>B8C5D1</accession>
<protein>
    <recommendedName>
        <fullName evidence="2">U-box domain-containing protein</fullName>
    </recommendedName>
</protein>
<evidence type="ECO:0000313" key="4">
    <source>
        <dbReference type="Proteomes" id="UP000001449"/>
    </source>
</evidence>
<name>B8C5D1_THAPS</name>
<dbReference type="EMBL" id="CM000643">
    <property type="protein sequence ID" value="EED91488.1"/>
    <property type="molecule type" value="Genomic_DNA"/>
</dbReference>
<dbReference type="OMA" id="NDERINM"/>
<dbReference type="eggNOG" id="ENOG502R79V">
    <property type="taxonomic scope" value="Eukaryota"/>
</dbReference>
<dbReference type="HOGENOM" id="CLU_1006427_0_0_1"/>
<dbReference type="InterPro" id="IPR013083">
    <property type="entry name" value="Znf_RING/FYVE/PHD"/>
</dbReference>
<dbReference type="Gene3D" id="3.30.40.10">
    <property type="entry name" value="Zinc/RING finger domain, C3HC4 (zinc finger)"/>
    <property type="match status" value="1"/>
</dbReference>
<dbReference type="Proteomes" id="UP000001449">
    <property type="component" value="Chromosome 6"/>
</dbReference>
<evidence type="ECO:0000256" key="1">
    <source>
        <dbReference type="SAM" id="MobiDB-lite"/>
    </source>
</evidence>
<keyword evidence="4" id="KW-1185">Reference proteome</keyword>
<sequence>MPMLLRKGSNGSCESSKSEGMNISSSFYCPLTGCPMKEPVQDREGHSYEQTAILRWLETNSTSPITRNRLRKTHLVPNRALKEAIEHEVMKKRENKVADCHNNNKILCPYPPISQPVPNISQPTNRNYEDIINKFLSDQHTYKLDFRGVAFFPMNKIQPIINDERINMLMVIEAPPAKELYKLYTNFTGVDTKALSNGCLPKSNEYRVLNKLIERGKHQALTLTKVCDEKLRFCYEGKVTEIASVEKFRGVVKVFVDVSVRMKKQLASVPPSSAARE</sequence>
<dbReference type="PROSITE" id="PS51698">
    <property type="entry name" value="U_BOX"/>
    <property type="match status" value="1"/>
</dbReference>
<dbReference type="CDD" id="cd16655">
    <property type="entry name" value="RING-Ubox_WDSUB1-like"/>
    <property type="match status" value="1"/>
</dbReference>
<dbReference type="PANTHER" id="PTHR46573">
    <property type="entry name" value="WD REPEAT, SAM AND U-BOX DOMAIN-CONTAINING PROTEIN 1"/>
    <property type="match status" value="1"/>
</dbReference>
<dbReference type="Pfam" id="PF04564">
    <property type="entry name" value="U-box"/>
    <property type="match status" value="1"/>
</dbReference>
<gene>
    <name evidence="3" type="ORF">THAPSDRAFT_6032</name>
</gene>
<feature type="domain" description="U-box" evidence="2">
    <location>
        <begin position="22"/>
        <end position="95"/>
    </location>
</feature>
<dbReference type="SMART" id="SM00504">
    <property type="entry name" value="Ubox"/>
    <property type="match status" value="1"/>
</dbReference>
<dbReference type="GO" id="GO:0016567">
    <property type="term" value="P:protein ubiquitination"/>
    <property type="evidence" value="ECO:0007669"/>
    <property type="project" value="InterPro"/>
</dbReference>
<dbReference type="KEGG" id="tps:THAPSDRAFT_6032"/>
<feature type="region of interest" description="Disordered" evidence="1">
    <location>
        <begin position="1"/>
        <end position="20"/>
    </location>
</feature>
<reference evidence="3 4" key="2">
    <citation type="journal article" date="2008" name="Nature">
        <title>The Phaeodactylum genome reveals the evolutionary history of diatom genomes.</title>
        <authorList>
            <person name="Bowler C."/>
            <person name="Allen A.E."/>
            <person name="Badger J.H."/>
            <person name="Grimwood J."/>
            <person name="Jabbari K."/>
            <person name="Kuo A."/>
            <person name="Maheswari U."/>
            <person name="Martens C."/>
            <person name="Maumus F."/>
            <person name="Otillar R.P."/>
            <person name="Rayko E."/>
            <person name="Salamov A."/>
            <person name="Vandepoele K."/>
            <person name="Beszteri B."/>
            <person name="Gruber A."/>
            <person name="Heijde M."/>
            <person name="Katinka M."/>
            <person name="Mock T."/>
            <person name="Valentin K."/>
            <person name="Verret F."/>
            <person name="Berges J.A."/>
            <person name="Brownlee C."/>
            <person name="Cadoret J.P."/>
            <person name="Chiovitti A."/>
            <person name="Choi C.J."/>
            <person name="Coesel S."/>
            <person name="De Martino A."/>
            <person name="Detter J.C."/>
            <person name="Durkin C."/>
            <person name="Falciatore A."/>
            <person name="Fournet J."/>
            <person name="Haruta M."/>
            <person name="Huysman M.J."/>
            <person name="Jenkins B.D."/>
            <person name="Jiroutova K."/>
            <person name="Jorgensen R.E."/>
            <person name="Joubert Y."/>
            <person name="Kaplan A."/>
            <person name="Kroger N."/>
            <person name="Kroth P.G."/>
            <person name="La Roche J."/>
            <person name="Lindquist E."/>
            <person name="Lommer M."/>
            <person name="Martin-Jezequel V."/>
            <person name="Lopez P.J."/>
            <person name="Lucas S."/>
            <person name="Mangogna M."/>
            <person name="McGinnis K."/>
            <person name="Medlin L.K."/>
            <person name="Montsant A."/>
            <person name="Oudot-Le Secq M.P."/>
            <person name="Napoli C."/>
            <person name="Obornik M."/>
            <person name="Parker M.S."/>
            <person name="Petit J.L."/>
            <person name="Porcel B.M."/>
            <person name="Poulsen N."/>
            <person name="Robison M."/>
            <person name="Rychlewski L."/>
            <person name="Rynearson T.A."/>
            <person name="Schmutz J."/>
            <person name="Shapiro H."/>
            <person name="Siaut M."/>
            <person name="Stanley M."/>
            <person name="Sussman M.R."/>
            <person name="Taylor A.R."/>
            <person name="Vardi A."/>
            <person name="von Dassow P."/>
            <person name="Vyverman W."/>
            <person name="Willis A."/>
            <person name="Wyrwicz L.S."/>
            <person name="Rokhsar D.S."/>
            <person name="Weissenbach J."/>
            <person name="Armbrust E.V."/>
            <person name="Green B.R."/>
            <person name="Van de Peer Y."/>
            <person name="Grigoriev I.V."/>
        </authorList>
    </citation>
    <scope>NUCLEOTIDE SEQUENCE [LARGE SCALE GENOMIC DNA]</scope>
    <source>
        <strain evidence="3 4">CCMP1335</strain>
    </source>
</reference>
<reference evidence="3 4" key="1">
    <citation type="journal article" date="2004" name="Science">
        <title>The genome of the diatom Thalassiosira pseudonana: ecology, evolution, and metabolism.</title>
        <authorList>
            <person name="Armbrust E.V."/>
            <person name="Berges J.A."/>
            <person name="Bowler C."/>
            <person name="Green B.R."/>
            <person name="Martinez D."/>
            <person name="Putnam N.H."/>
            <person name="Zhou S."/>
            <person name="Allen A.E."/>
            <person name="Apt K.E."/>
            <person name="Bechner M."/>
            <person name="Brzezinski M.A."/>
            <person name="Chaal B.K."/>
            <person name="Chiovitti A."/>
            <person name="Davis A.K."/>
            <person name="Demarest M.S."/>
            <person name="Detter J.C."/>
            <person name="Glavina T."/>
            <person name="Goodstein D."/>
            <person name="Hadi M.Z."/>
            <person name="Hellsten U."/>
            <person name="Hildebrand M."/>
            <person name="Jenkins B.D."/>
            <person name="Jurka J."/>
            <person name="Kapitonov V.V."/>
            <person name="Kroger N."/>
            <person name="Lau W.W."/>
            <person name="Lane T.W."/>
            <person name="Larimer F.W."/>
            <person name="Lippmeier J.C."/>
            <person name="Lucas S."/>
            <person name="Medina M."/>
            <person name="Montsant A."/>
            <person name="Obornik M."/>
            <person name="Parker M.S."/>
            <person name="Palenik B."/>
            <person name="Pazour G.J."/>
            <person name="Richardson P.M."/>
            <person name="Rynearson T.A."/>
            <person name="Saito M.A."/>
            <person name="Schwartz D.C."/>
            <person name="Thamatrakoln K."/>
            <person name="Valentin K."/>
            <person name="Vardi A."/>
            <person name="Wilkerson F.P."/>
            <person name="Rokhsar D.S."/>
        </authorList>
    </citation>
    <scope>NUCLEOTIDE SEQUENCE [LARGE SCALE GENOMIC DNA]</scope>
    <source>
        <strain evidence="3 4">CCMP1335</strain>
    </source>
</reference>
<dbReference type="AlphaFoldDB" id="B8C5D1"/>
<dbReference type="InParanoid" id="B8C5D1"/>
<evidence type="ECO:0000259" key="2">
    <source>
        <dbReference type="PROSITE" id="PS51698"/>
    </source>
</evidence>
<dbReference type="GO" id="GO:0004842">
    <property type="term" value="F:ubiquitin-protein transferase activity"/>
    <property type="evidence" value="ECO:0007669"/>
    <property type="project" value="InterPro"/>
</dbReference>
<dbReference type="SUPFAM" id="SSF57850">
    <property type="entry name" value="RING/U-box"/>
    <property type="match status" value="1"/>
</dbReference>
<dbReference type="PaxDb" id="35128-Thaps6032"/>
<dbReference type="GeneID" id="7451177"/>
<dbReference type="PANTHER" id="PTHR46573:SF1">
    <property type="entry name" value="WD REPEAT, SAM AND U-BOX DOMAIN-CONTAINING PROTEIN 1"/>
    <property type="match status" value="1"/>
</dbReference>
<evidence type="ECO:0000313" key="3">
    <source>
        <dbReference type="EMBL" id="EED91488.1"/>
    </source>
</evidence>
<feature type="compositionally biased region" description="Polar residues" evidence="1">
    <location>
        <begin position="9"/>
        <end position="20"/>
    </location>
</feature>
<proteinExistence type="predicted"/>
<dbReference type="InterPro" id="IPR052085">
    <property type="entry name" value="WD-SAM-U-box"/>
</dbReference>
<dbReference type="InterPro" id="IPR003613">
    <property type="entry name" value="Ubox_domain"/>
</dbReference>